<dbReference type="AlphaFoldDB" id="A0AB33BVC3"/>
<accession>A0AB33BVC3</accession>
<reference evidence="1 2" key="1">
    <citation type="journal article" date="2018" name="Harmful Algae">
        <title>The highly heterogeneous methylated genomes and diverse restriction-modification systems of bloom-forming Microcystis.</title>
        <authorList>
            <person name="Zhao L."/>
            <person name="Song Y."/>
            <person name="Li L."/>
            <person name="Gan N."/>
            <person name="Brand J.J."/>
            <person name="Song L."/>
        </authorList>
    </citation>
    <scope>NUCLEOTIDE SEQUENCE [LARGE SCALE GENOMIC DNA]</scope>
    <source>
        <strain evidence="1 2">PCC 7806SL</strain>
    </source>
</reference>
<dbReference type="EMBL" id="CP020771">
    <property type="protein sequence ID" value="ARI83749.1"/>
    <property type="molecule type" value="Genomic_DNA"/>
</dbReference>
<protein>
    <submittedName>
        <fullName evidence="1">Uncharacterized protein</fullName>
    </submittedName>
</protein>
<evidence type="ECO:0000313" key="1">
    <source>
        <dbReference type="EMBL" id="ARI83749.1"/>
    </source>
</evidence>
<sequence>MNHQPQDNQVGFSSAHEFLQKQGFPLECRDHCEQHGILMP</sequence>
<evidence type="ECO:0000313" key="2">
    <source>
        <dbReference type="Proteomes" id="UP000192439"/>
    </source>
</evidence>
<gene>
    <name evidence="1" type="ORF">BH695_4470</name>
</gene>
<keyword evidence="2" id="KW-1185">Reference proteome</keyword>
<proteinExistence type="predicted"/>
<organism evidence="1 2">
    <name type="scientific">Microcystis aeruginosa PCC 7806SL</name>
    <dbReference type="NCBI Taxonomy" id="1903187"/>
    <lineage>
        <taxon>Bacteria</taxon>
        <taxon>Bacillati</taxon>
        <taxon>Cyanobacteriota</taxon>
        <taxon>Cyanophyceae</taxon>
        <taxon>Oscillatoriophycideae</taxon>
        <taxon>Chroococcales</taxon>
        <taxon>Microcystaceae</taxon>
        <taxon>Microcystis</taxon>
    </lineage>
</organism>
<name>A0AB33BVC3_MICA7</name>
<dbReference type="Proteomes" id="UP000192439">
    <property type="component" value="Chromosome"/>
</dbReference>